<dbReference type="AlphaFoldDB" id="A0A4S3B2N0"/>
<evidence type="ECO:0000256" key="4">
    <source>
        <dbReference type="ARBA" id="ARBA00022670"/>
    </source>
</evidence>
<dbReference type="GO" id="GO:0008955">
    <property type="term" value="F:peptidoglycan glycosyltransferase activity"/>
    <property type="evidence" value="ECO:0007669"/>
    <property type="project" value="UniProtKB-EC"/>
</dbReference>
<evidence type="ECO:0000259" key="16">
    <source>
        <dbReference type="Pfam" id="PF00905"/>
    </source>
</evidence>
<evidence type="ECO:0000256" key="11">
    <source>
        <dbReference type="ARBA" id="ARBA00023316"/>
    </source>
</evidence>
<dbReference type="Proteomes" id="UP000310506">
    <property type="component" value="Unassembled WGS sequence"/>
</dbReference>
<sequence length="725" mass="82032">MKKQDSNRNGGTKRKRKRKFKIIFALILILFFVPLMLGTGVFLYYIKDTPELEFSKLEDTLSSDIYDMNGKFIMTVGAKKRETIPPNQIPPVLKDAILSIEDRRFEKHIGVDPIRIVGAALSNLKGNHTQGGSTLTQQLIKLSYFSHRKEDQNYKRKAQEAWLAIKLEKNKSKDEILTYYINRVYMANGIYGMKTAAATYYNKDFNKLSLAQYALLAGLPQAPNDYDPYAHPDMAKTRRDLVLREMHENKKITDKQYNEATAVPIEDGLVPLKNDDLTNKQIVSDYYLNEAIKEVQERTKKDVYTDGLDIYTNIDIDAQKYLYGLVNNDNSAINFPDSKFQTSATLIDVKTGYVRAQIGGRKLGNNQKKWNRAVESKRDIGSTAKPLVAYGPLIEESSYGSGQIFVDEPYFYKSSKKPVYNYDKSYRGALTMRESLIDSRNIPALKALDEVGTDKAKHFISNLGLKNDVYEGTAIGFQASTESLAAAYSSLANGGVYYRPSYINKVVYSDGVEEKFEPQGKRAMKESTAYIITDMLKDVIRRGTGIPASIPNLIQAGKTGTSNYSDDDVDKIKGIGSPDISFAGYTPKYSLAIWTGYDEYFQAIPVYDQQLAMDIYKNFMAYLYQSKNLEITDWKMPNDVVRYGTEVYVKGHTNTQYKYQTYEYTTEYYEEDDEPSSSEVTPATKSKESTVKPPVSETKPPENSNDGGQTETPSTDDSENEDNSE</sequence>
<dbReference type="InterPro" id="IPR012338">
    <property type="entry name" value="Beta-lactam/transpept-like"/>
</dbReference>
<gene>
    <name evidence="18" type="ORF">ESZ54_08665</name>
</gene>
<dbReference type="SUPFAM" id="SSF53955">
    <property type="entry name" value="Lysozyme-like"/>
    <property type="match status" value="1"/>
</dbReference>
<dbReference type="InterPro" id="IPR036950">
    <property type="entry name" value="PBP_transglycosylase"/>
</dbReference>
<keyword evidence="3" id="KW-0121">Carboxypeptidase</keyword>
<feature type="transmembrane region" description="Helical" evidence="15">
    <location>
        <begin position="20"/>
        <end position="46"/>
    </location>
</feature>
<keyword evidence="8" id="KW-0133">Cell shape</keyword>
<evidence type="ECO:0000313" key="18">
    <source>
        <dbReference type="EMBL" id="THB60658.1"/>
    </source>
</evidence>
<evidence type="ECO:0000256" key="9">
    <source>
        <dbReference type="ARBA" id="ARBA00022984"/>
    </source>
</evidence>
<dbReference type="GO" id="GO:0006508">
    <property type="term" value="P:proteolysis"/>
    <property type="evidence" value="ECO:0007669"/>
    <property type="project" value="UniProtKB-KW"/>
</dbReference>
<evidence type="ECO:0000313" key="19">
    <source>
        <dbReference type="Proteomes" id="UP000310506"/>
    </source>
</evidence>
<evidence type="ECO:0000256" key="5">
    <source>
        <dbReference type="ARBA" id="ARBA00022676"/>
    </source>
</evidence>
<accession>A0A4S3B2N0</accession>
<comment type="similarity">
    <text evidence="1">In the C-terminal section; belongs to the transpeptidase family.</text>
</comment>
<evidence type="ECO:0000256" key="6">
    <source>
        <dbReference type="ARBA" id="ARBA00022679"/>
    </source>
</evidence>
<feature type="domain" description="Penicillin-binding protein transpeptidase" evidence="16">
    <location>
        <begin position="343"/>
        <end position="588"/>
    </location>
</feature>
<dbReference type="SUPFAM" id="SSF56601">
    <property type="entry name" value="beta-lactamase/transpeptidase-like"/>
    <property type="match status" value="1"/>
</dbReference>
<dbReference type="Gene3D" id="1.10.3810.10">
    <property type="entry name" value="Biosynthetic peptidoglycan transglycosylase-like"/>
    <property type="match status" value="1"/>
</dbReference>
<evidence type="ECO:0000259" key="17">
    <source>
        <dbReference type="Pfam" id="PF00912"/>
    </source>
</evidence>
<keyword evidence="4" id="KW-0645">Protease</keyword>
<keyword evidence="5" id="KW-0328">Glycosyltransferase</keyword>
<keyword evidence="19" id="KW-1185">Reference proteome</keyword>
<dbReference type="GO" id="GO:0009002">
    <property type="term" value="F:serine-type D-Ala-D-Ala carboxypeptidase activity"/>
    <property type="evidence" value="ECO:0007669"/>
    <property type="project" value="UniProtKB-EC"/>
</dbReference>
<dbReference type="OrthoDB" id="9766909at2"/>
<dbReference type="Pfam" id="PF00905">
    <property type="entry name" value="Transpeptidase"/>
    <property type="match status" value="1"/>
</dbReference>
<dbReference type="GO" id="GO:0008360">
    <property type="term" value="P:regulation of cell shape"/>
    <property type="evidence" value="ECO:0007669"/>
    <property type="project" value="UniProtKB-KW"/>
</dbReference>
<dbReference type="InterPro" id="IPR001460">
    <property type="entry name" value="PCN-bd_Tpept"/>
</dbReference>
<dbReference type="InterPro" id="IPR023346">
    <property type="entry name" value="Lysozyme-like_dom_sf"/>
</dbReference>
<dbReference type="GO" id="GO:0009252">
    <property type="term" value="P:peptidoglycan biosynthetic process"/>
    <property type="evidence" value="ECO:0007669"/>
    <property type="project" value="UniProtKB-KW"/>
</dbReference>
<evidence type="ECO:0000256" key="15">
    <source>
        <dbReference type="SAM" id="Phobius"/>
    </source>
</evidence>
<feature type="region of interest" description="Disordered" evidence="14">
    <location>
        <begin position="668"/>
        <end position="725"/>
    </location>
</feature>
<evidence type="ECO:0000256" key="14">
    <source>
        <dbReference type="SAM" id="MobiDB-lite"/>
    </source>
</evidence>
<organism evidence="18 19">
    <name type="scientific">Vagococcus silagei</name>
    <dbReference type="NCBI Taxonomy" id="2508885"/>
    <lineage>
        <taxon>Bacteria</taxon>
        <taxon>Bacillati</taxon>
        <taxon>Bacillota</taxon>
        <taxon>Bacilli</taxon>
        <taxon>Lactobacillales</taxon>
        <taxon>Enterococcaceae</taxon>
        <taxon>Vagococcus</taxon>
    </lineage>
</organism>
<protein>
    <submittedName>
        <fullName evidence="18">PBP1A family penicillin-binding protein</fullName>
    </submittedName>
</protein>
<evidence type="ECO:0000256" key="12">
    <source>
        <dbReference type="ARBA" id="ARBA00034000"/>
    </source>
</evidence>
<dbReference type="InterPro" id="IPR001264">
    <property type="entry name" value="Glyco_trans_51"/>
</dbReference>
<dbReference type="PANTHER" id="PTHR32282:SF29">
    <property type="entry name" value="PENICILLIN-BINDING PROTEIN 1A"/>
    <property type="match status" value="1"/>
</dbReference>
<dbReference type="GO" id="GO:0008658">
    <property type="term" value="F:penicillin binding"/>
    <property type="evidence" value="ECO:0007669"/>
    <property type="project" value="InterPro"/>
</dbReference>
<dbReference type="GO" id="GO:0071555">
    <property type="term" value="P:cell wall organization"/>
    <property type="evidence" value="ECO:0007669"/>
    <property type="project" value="UniProtKB-KW"/>
</dbReference>
<dbReference type="GO" id="GO:0030288">
    <property type="term" value="C:outer membrane-bounded periplasmic space"/>
    <property type="evidence" value="ECO:0007669"/>
    <property type="project" value="TreeGrafter"/>
</dbReference>
<keyword evidence="15" id="KW-0812">Transmembrane</keyword>
<keyword evidence="6" id="KW-0808">Transferase</keyword>
<evidence type="ECO:0000256" key="13">
    <source>
        <dbReference type="ARBA" id="ARBA00049902"/>
    </source>
</evidence>
<dbReference type="InterPro" id="IPR050396">
    <property type="entry name" value="Glycosyltr_51/Transpeptidase"/>
</dbReference>
<evidence type="ECO:0000256" key="8">
    <source>
        <dbReference type="ARBA" id="ARBA00022960"/>
    </source>
</evidence>
<keyword evidence="11" id="KW-0961">Cell wall biogenesis/degradation</keyword>
<feature type="compositionally biased region" description="Acidic residues" evidence="14">
    <location>
        <begin position="714"/>
        <end position="725"/>
    </location>
</feature>
<comment type="catalytic activity">
    <reaction evidence="12">
        <text>Preferential cleavage: (Ac)2-L-Lys-D-Ala-|-D-Ala. Also transpeptidation of peptidyl-alanyl moieties that are N-acyl substituents of D-alanine.</text>
        <dbReference type="EC" id="3.4.16.4"/>
    </reaction>
</comment>
<dbReference type="Pfam" id="PF00912">
    <property type="entry name" value="Transgly"/>
    <property type="match status" value="1"/>
</dbReference>
<keyword evidence="10" id="KW-0511">Multifunctional enzyme</keyword>
<proteinExistence type="inferred from homology"/>
<keyword evidence="9" id="KW-0573">Peptidoglycan synthesis</keyword>
<evidence type="ECO:0000256" key="7">
    <source>
        <dbReference type="ARBA" id="ARBA00022801"/>
    </source>
</evidence>
<name>A0A4S3B2N0_9ENTE</name>
<keyword evidence="15" id="KW-1133">Transmembrane helix</keyword>
<dbReference type="FunFam" id="1.10.3810.10:FF:000001">
    <property type="entry name" value="Penicillin-binding protein 1A"/>
    <property type="match status" value="1"/>
</dbReference>
<dbReference type="PANTHER" id="PTHR32282">
    <property type="entry name" value="BINDING PROTEIN TRANSPEPTIDASE, PUTATIVE-RELATED"/>
    <property type="match status" value="1"/>
</dbReference>
<comment type="caution">
    <text evidence="18">The sequence shown here is derived from an EMBL/GenBank/DDBJ whole genome shotgun (WGS) entry which is preliminary data.</text>
</comment>
<dbReference type="RefSeq" id="WP_136137283.1">
    <property type="nucleotide sequence ID" value="NZ_SDGV01000018.1"/>
</dbReference>
<evidence type="ECO:0000256" key="10">
    <source>
        <dbReference type="ARBA" id="ARBA00023268"/>
    </source>
</evidence>
<evidence type="ECO:0000256" key="1">
    <source>
        <dbReference type="ARBA" id="ARBA00007090"/>
    </source>
</evidence>
<dbReference type="NCBIfam" id="TIGR02074">
    <property type="entry name" value="PBP_1a_fam"/>
    <property type="match status" value="1"/>
</dbReference>
<feature type="domain" description="Glycosyl transferase family 51" evidence="17">
    <location>
        <begin position="70"/>
        <end position="247"/>
    </location>
</feature>
<evidence type="ECO:0000256" key="2">
    <source>
        <dbReference type="ARBA" id="ARBA00007739"/>
    </source>
</evidence>
<feature type="compositionally biased region" description="Polar residues" evidence="14">
    <location>
        <begin position="701"/>
        <end position="713"/>
    </location>
</feature>
<comment type="similarity">
    <text evidence="2">In the N-terminal section; belongs to the glycosyltransferase 51 family.</text>
</comment>
<comment type="catalytic activity">
    <reaction evidence="13">
        <text>[GlcNAc-(1-&gt;4)-Mur2Ac(oyl-L-Ala-gamma-D-Glu-L-Lys-D-Ala-D-Ala)](n)-di-trans,octa-cis-undecaprenyl diphosphate + beta-D-GlcNAc-(1-&gt;4)-Mur2Ac(oyl-L-Ala-gamma-D-Glu-L-Lys-D-Ala-D-Ala)-di-trans,octa-cis-undecaprenyl diphosphate = [GlcNAc-(1-&gt;4)-Mur2Ac(oyl-L-Ala-gamma-D-Glu-L-Lys-D-Ala-D-Ala)](n+1)-di-trans,octa-cis-undecaprenyl diphosphate + di-trans,octa-cis-undecaprenyl diphosphate + H(+)</text>
        <dbReference type="Rhea" id="RHEA:23708"/>
        <dbReference type="Rhea" id="RHEA-COMP:9602"/>
        <dbReference type="Rhea" id="RHEA-COMP:9603"/>
        <dbReference type="ChEBI" id="CHEBI:15378"/>
        <dbReference type="ChEBI" id="CHEBI:58405"/>
        <dbReference type="ChEBI" id="CHEBI:60033"/>
        <dbReference type="ChEBI" id="CHEBI:78435"/>
        <dbReference type="EC" id="2.4.99.28"/>
    </reaction>
</comment>
<dbReference type="Gene3D" id="3.40.710.10">
    <property type="entry name" value="DD-peptidase/beta-lactamase superfamily"/>
    <property type="match status" value="1"/>
</dbReference>
<keyword evidence="7" id="KW-0378">Hydrolase</keyword>
<dbReference type="EMBL" id="SDGV01000018">
    <property type="protein sequence ID" value="THB60658.1"/>
    <property type="molecule type" value="Genomic_DNA"/>
</dbReference>
<reference evidence="18 19" key="1">
    <citation type="submission" date="2019-01" db="EMBL/GenBank/DDBJ databases">
        <title>Vagococcus silagei sp. nov. isolated from brewer's grain.</title>
        <authorList>
            <person name="Guu J.-R."/>
        </authorList>
    </citation>
    <scope>NUCLEOTIDE SEQUENCE [LARGE SCALE GENOMIC DNA]</scope>
    <source>
        <strain evidence="18 19">2B-2</strain>
    </source>
</reference>
<keyword evidence="15" id="KW-0472">Membrane</keyword>
<evidence type="ECO:0000256" key="3">
    <source>
        <dbReference type="ARBA" id="ARBA00022645"/>
    </source>
</evidence>